<evidence type="ECO:0000313" key="3">
    <source>
        <dbReference type="Proteomes" id="UP000250235"/>
    </source>
</evidence>
<dbReference type="GO" id="GO:0004386">
    <property type="term" value="F:helicase activity"/>
    <property type="evidence" value="ECO:0007669"/>
    <property type="project" value="UniProtKB-KW"/>
</dbReference>
<feature type="compositionally biased region" description="Acidic residues" evidence="1">
    <location>
        <begin position="116"/>
        <end position="130"/>
    </location>
</feature>
<keyword evidence="3" id="KW-1185">Reference proteome</keyword>
<sequence length="130" mass="14838">MAKRKSFFFEAPSDEEIDHEAGTESDDQESGVADPELDPDLENEEEKRVPRNKKSQSPWDFSSYSESVVDEHSRRSTTSIDDKISKALKQHPIQTAVDDDSDGHSDIEPHLQEDFKPDEDDEEVLEFLIS</sequence>
<keyword evidence="2" id="KW-0347">Helicase</keyword>
<keyword evidence="2" id="KW-0547">Nucleotide-binding</keyword>
<accession>A0A2Z7BFW9</accession>
<feature type="compositionally biased region" description="Basic and acidic residues" evidence="1">
    <location>
        <begin position="69"/>
        <end position="85"/>
    </location>
</feature>
<feature type="compositionally biased region" description="Polar residues" evidence="1">
    <location>
        <begin position="55"/>
        <end position="66"/>
    </location>
</feature>
<keyword evidence="2" id="KW-0067">ATP-binding</keyword>
<keyword evidence="2" id="KW-0378">Hydrolase</keyword>
<dbReference type="OrthoDB" id="1747144at2759"/>
<protein>
    <submittedName>
        <fullName evidence="2">DEAD-box ATP-dependent RNA helicase 28</fullName>
    </submittedName>
</protein>
<gene>
    <name evidence="2" type="ORF">F511_18176</name>
</gene>
<organism evidence="2 3">
    <name type="scientific">Dorcoceras hygrometricum</name>
    <dbReference type="NCBI Taxonomy" id="472368"/>
    <lineage>
        <taxon>Eukaryota</taxon>
        <taxon>Viridiplantae</taxon>
        <taxon>Streptophyta</taxon>
        <taxon>Embryophyta</taxon>
        <taxon>Tracheophyta</taxon>
        <taxon>Spermatophyta</taxon>
        <taxon>Magnoliopsida</taxon>
        <taxon>eudicotyledons</taxon>
        <taxon>Gunneridae</taxon>
        <taxon>Pentapetalae</taxon>
        <taxon>asterids</taxon>
        <taxon>lamiids</taxon>
        <taxon>Lamiales</taxon>
        <taxon>Gesneriaceae</taxon>
        <taxon>Didymocarpoideae</taxon>
        <taxon>Trichosporeae</taxon>
        <taxon>Loxocarpinae</taxon>
        <taxon>Dorcoceras</taxon>
    </lineage>
</organism>
<dbReference type="EMBL" id="KV006333">
    <property type="protein sequence ID" value="KZV33160.1"/>
    <property type="molecule type" value="Genomic_DNA"/>
</dbReference>
<proteinExistence type="predicted"/>
<evidence type="ECO:0000313" key="2">
    <source>
        <dbReference type="EMBL" id="KZV33160.1"/>
    </source>
</evidence>
<evidence type="ECO:0000256" key="1">
    <source>
        <dbReference type="SAM" id="MobiDB-lite"/>
    </source>
</evidence>
<feature type="compositionally biased region" description="Acidic residues" evidence="1">
    <location>
        <begin position="12"/>
        <end position="44"/>
    </location>
</feature>
<dbReference type="Proteomes" id="UP000250235">
    <property type="component" value="Unassembled WGS sequence"/>
</dbReference>
<name>A0A2Z7BFW9_9LAMI</name>
<feature type="compositionally biased region" description="Basic and acidic residues" evidence="1">
    <location>
        <begin position="102"/>
        <end position="115"/>
    </location>
</feature>
<dbReference type="AlphaFoldDB" id="A0A2Z7BFW9"/>
<reference evidence="2 3" key="1">
    <citation type="journal article" date="2015" name="Proc. Natl. Acad. Sci. U.S.A.">
        <title>The resurrection genome of Boea hygrometrica: A blueprint for survival of dehydration.</title>
        <authorList>
            <person name="Xiao L."/>
            <person name="Yang G."/>
            <person name="Zhang L."/>
            <person name="Yang X."/>
            <person name="Zhao S."/>
            <person name="Ji Z."/>
            <person name="Zhou Q."/>
            <person name="Hu M."/>
            <person name="Wang Y."/>
            <person name="Chen M."/>
            <person name="Xu Y."/>
            <person name="Jin H."/>
            <person name="Xiao X."/>
            <person name="Hu G."/>
            <person name="Bao F."/>
            <person name="Hu Y."/>
            <person name="Wan P."/>
            <person name="Li L."/>
            <person name="Deng X."/>
            <person name="Kuang T."/>
            <person name="Xiang C."/>
            <person name="Zhu J.K."/>
            <person name="Oliver M.J."/>
            <person name="He Y."/>
        </authorList>
    </citation>
    <scope>NUCLEOTIDE SEQUENCE [LARGE SCALE GENOMIC DNA]</scope>
    <source>
        <strain evidence="3">cv. XS01</strain>
    </source>
</reference>
<feature type="region of interest" description="Disordered" evidence="1">
    <location>
        <begin position="1"/>
        <end position="130"/>
    </location>
</feature>